<dbReference type="PANTHER" id="PTHR43833:SF9">
    <property type="entry name" value="POTASSIUM CHANNEL PROTEIN YUGO-RELATED"/>
    <property type="match status" value="1"/>
</dbReference>
<keyword evidence="11" id="KW-1185">Reference proteome</keyword>
<organism evidence="10 11">
    <name type="scientific">Pseudoteredinibacter isoporae</name>
    <dbReference type="NCBI Taxonomy" id="570281"/>
    <lineage>
        <taxon>Bacteria</taxon>
        <taxon>Pseudomonadati</taxon>
        <taxon>Pseudomonadota</taxon>
        <taxon>Gammaproteobacteria</taxon>
        <taxon>Cellvibrionales</taxon>
        <taxon>Cellvibrionaceae</taxon>
        <taxon>Pseudoteredinibacter</taxon>
    </lineage>
</organism>
<keyword evidence="3 8" id="KW-0812">Transmembrane</keyword>
<comment type="subcellular location">
    <subcellularLocation>
        <location evidence="1">Membrane</location>
        <topology evidence="1">Multi-pass membrane protein</topology>
    </subcellularLocation>
</comment>
<dbReference type="PRINTS" id="PR01333">
    <property type="entry name" value="2POREKCHANEL"/>
</dbReference>
<evidence type="ECO:0000256" key="3">
    <source>
        <dbReference type="ARBA" id="ARBA00022692"/>
    </source>
</evidence>
<keyword evidence="7 10" id="KW-0407">Ion channel</keyword>
<dbReference type="SUPFAM" id="SSF51735">
    <property type="entry name" value="NAD(P)-binding Rossmann-fold domains"/>
    <property type="match status" value="1"/>
</dbReference>
<dbReference type="Pfam" id="PF07885">
    <property type="entry name" value="Ion_trans_2"/>
    <property type="match status" value="1"/>
</dbReference>
<keyword evidence="5" id="KW-0406">Ion transport</keyword>
<keyword evidence="4 8" id="KW-1133">Transmembrane helix</keyword>
<evidence type="ECO:0000256" key="2">
    <source>
        <dbReference type="ARBA" id="ARBA00022448"/>
    </source>
</evidence>
<proteinExistence type="predicted"/>
<evidence type="ECO:0000256" key="5">
    <source>
        <dbReference type="ARBA" id="ARBA00023065"/>
    </source>
</evidence>
<dbReference type="InterPro" id="IPR003280">
    <property type="entry name" value="2pore_dom_K_chnl"/>
</dbReference>
<evidence type="ECO:0000256" key="7">
    <source>
        <dbReference type="ARBA" id="ARBA00023303"/>
    </source>
</evidence>
<dbReference type="InterPro" id="IPR013099">
    <property type="entry name" value="K_chnl_dom"/>
</dbReference>
<dbReference type="InterPro" id="IPR036291">
    <property type="entry name" value="NAD(P)-bd_dom_sf"/>
</dbReference>
<keyword evidence="2" id="KW-0813">Transport</keyword>
<dbReference type="RefSeq" id="WP_184679394.1">
    <property type="nucleotide sequence ID" value="NZ_JAAONY010000003.1"/>
</dbReference>
<protein>
    <submittedName>
        <fullName evidence="10">Voltage-gated potassium channel</fullName>
    </submittedName>
</protein>
<evidence type="ECO:0000259" key="9">
    <source>
        <dbReference type="Pfam" id="PF07885"/>
    </source>
</evidence>
<gene>
    <name evidence="10" type="ORF">HNR48_003420</name>
</gene>
<evidence type="ECO:0000313" key="11">
    <source>
        <dbReference type="Proteomes" id="UP000528457"/>
    </source>
</evidence>
<accession>A0A7X0JWR4</accession>
<dbReference type="SUPFAM" id="SSF81324">
    <property type="entry name" value="Voltage-gated potassium channels"/>
    <property type="match status" value="1"/>
</dbReference>
<dbReference type="GO" id="GO:0016020">
    <property type="term" value="C:membrane"/>
    <property type="evidence" value="ECO:0007669"/>
    <property type="project" value="UniProtKB-SubCell"/>
</dbReference>
<evidence type="ECO:0000313" key="10">
    <source>
        <dbReference type="EMBL" id="MBB6523118.1"/>
    </source>
</evidence>
<comment type="caution">
    <text evidence="10">The sequence shown here is derived from an EMBL/GenBank/DDBJ whole genome shotgun (WGS) entry which is preliminary data.</text>
</comment>
<dbReference type="Gene3D" id="3.40.50.720">
    <property type="entry name" value="NAD(P)-binding Rossmann-like Domain"/>
    <property type="match status" value="1"/>
</dbReference>
<reference evidence="10 11" key="1">
    <citation type="submission" date="2020-08" db="EMBL/GenBank/DDBJ databases">
        <title>Genomic Encyclopedia of Type Strains, Phase IV (KMG-IV): sequencing the most valuable type-strain genomes for metagenomic binning, comparative biology and taxonomic classification.</title>
        <authorList>
            <person name="Goeker M."/>
        </authorList>
    </citation>
    <scope>NUCLEOTIDE SEQUENCE [LARGE SCALE GENOMIC DNA]</scope>
    <source>
        <strain evidence="10 11">DSM 22368</strain>
    </source>
</reference>
<feature type="transmembrane region" description="Helical" evidence="8">
    <location>
        <begin position="80"/>
        <end position="104"/>
    </location>
</feature>
<dbReference type="EMBL" id="JACHHT010000003">
    <property type="protein sequence ID" value="MBB6523118.1"/>
    <property type="molecule type" value="Genomic_DNA"/>
</dbReference>
<dbReference type="Gene3D" id="1.10.287.70">
    <property type="match status" value="1"/>
</dbReference>
<evidence type="ECO:0000256" key="1">
    <source>
        <dbReference type="ARBA" id="ARBA00004141"/>
    </source>
</evidence>
<dbReference type="InParanoid" id="A0A7X0JWR4"/>
<dbReference type="PANTHER" id="PTHR43833">
    <property type="entry name" value="POTASSIUM CHANNEL PROTEIN 2-RELATED-RELATED"/>
    <property type="match status" value="1"/>
</dbReference>
<dbReference type="AlphaFoldDB" id="A0A7X0JWR4"/>
<dbReference type="GO" id="GO:0005267">
    <property type="term" value="F:potassium channel activity"/>
    <property type="evidence" value="ECO:0007669"/>
    <property type="project" value="InterPro"/>
</dbReference>
<feature type="domain" description="Potassium channel" evidence="9">
    <location>
        <begin position="31"/>
        <end position="103"/>
    </location>
</feature>
<keyword evidence="6 8" id="KW-0472">Membrane</keyword>
<dbReference type="InterPro" id="IPR050721">
    <property type="entry name" value="Trk_Ktr_HKT_K-transport"/>
</dbReference>
<evidence type="ECO:0000256" key="6">
    <source>
        <dbReference type="ARBA" id="ARBA00023136"/>
    </source>
</evidence>
<dbReference type="Proteomes" id="UP000528457">
    <property type="component" value="Unassembled WGS sequence"/>
</dbReference>
<evidence type="ECO:0000256" key="8">
    <source>
        <dbReference type="SAM" id="Phobius"/>
    </source>
</evidence>
<evidence type="ECO:0000256" key="4">
    <source>
        <dbReference type="ARBA" id="ARBA00022989"/>
    </source>
</evidence>
<feature type="transmembrane region" description="Helical" evidence="8">
    <location>
        <begin position="20"/>
        <end position="40"/>
    </location>
</feature>
<name>A0A7X0JWR4_9GAMM</name>
<feature type="transmembrane region" description="Helical" evidence="8">
    <location>
        <begin position="52"/>
        <end position="68"/>
    </location>
</feature>
<sequence length="349" mass="39344">MPLFHRLRRIIFKYFMDLGWRSILVITATYISSVWLMLYAAKETQLLPAGEFFYWLLVTASTVGYGDLSPITPNGKLITAFYVIPLGLGLFGLAIGRIAAFMSYQWRKSVQGLKPVNCKDHILLVGWNESRTLELIKLLLREMEHQAEKRKIVLCVKVDIENPMPEQIAFVKVSSHSKDEEMDRASVSEAASIIIDNSDDDATMTAALYCTGRNPDAHTIAYFNQEKLGQLLKKHCPNVECMPSVAIEMIAKSTMDPGSSALHHELLDVDQGMTQYSILYDGDETISIGDVFPFMKSRYEATLIGIKHGDDEELNINPCLSEEIAPGDRIFYIADERIASIHWQSLNTQ</sequence>